<organism evidence="2 3">
    <name type="scientific">Candidatus Omnitrophus magneticus</name>
    <dbReference type="NCBI Taxonomy" id="1609969"/>
    <lineage>
        <taxon>Bacteria</taxon>
        <taxon>Pseudomonadati</taxon>
        <taxon>Candidatus Omnitrophota</taxon>
        <taxon>Candidatus Omnitrophus</taxon>
    </lineage>
</organism>
<keyword evidence="1" id="KW-0472">Membrane</keyword>
<keyword evidence="1" id="KW-1133">Transmembrane helix</keyword>
<reference evidence="2 3" key="1">
    <citation type="submission" date="2015-02" db="EMBL/GenBank/DDBJ databases">
        <title>Single-cell genomics of uncultivated deep-branching MTB reveals a conserved set of magnetosome genes.</title>
        <authorList>
            <person name="Kolinko S."/>
            <person name="Richter M."/>
            <person name="Glockner F.O."/>
            <person name="Brachmann A."/>
            <person name="Schuler D."/>
        </authorList>
    </citation>
    <scope>NUCLEOTIDE SEQUENCE [LARGE SCALE GENOMIC DNA]</scope>
    <source>
        <strain evidence="2">SKK-01</strain>
    </source>
</reference>
<keyword evidence="3" id="KW-1185">Reference proteome</keyword>
<dbReference type="Proteomes" id="UP000033428">
    <property type="component" value="Unassembled WGS sequence"/>
</dbReference>
<gene>
    <name evidence="2" type="ORF">OMAG_000306</name>
</gene>
<dbReference type="Pfam" id="PF04350">
    <property type="entry name" value="PilO"/>
    <property type="match status" value="1"/>
</dbReference>
<dbReference type="AlphaFoldDB" id="A0A0F0CW92"/>
<accession>A0A0F0CW92</accession>
<dbReference type="InterPro" id="IPR014717">
    <property type="entry name" value="Transl_elong_EF1B/ribsomal_bS6"/>
</dbReference>
<dbReference type="EMBL" id="JYNY01000067">
    <property type="protein sequence ID" value="KJJ85831.1"/>
    <property type="molecule type" value="Genomic_DNA"/>
</dbReference>
<dbReference type="GO" id="GO:0043107">
    <property type="term" value="P:type IV pilus-dependent motility"/>
    <property type="evidence" value="ECO:0007669"/>
    <property type="project" value="InterPro"/>
</dbReference>
<dbReference type="GO" id="GO:0043683">
    <property type="term" value="P:type IV pilus assembly"/>
    <property type="evidence" value="ECO:0007669"/>
    <property type="project" value="InterPro"/>
</dbReference>
<dbReference type="Gene3D" id="3.30.70.60">
    <property type="match status" value="1"/>
</dbReference>
<proteinExistence type="predicted"/>
<evidence type="ECO:0000313" key="3">
    <source>
        <dbReference type="Proteomes" id="UP000033428"/>
    </source>
</evidence>
<evidence type="ECO:0008006" key="4">
    <source>
        <dbReference type="Google" id="ProtNLM"/>
    </source>
</evidence>
<dbReference type="InterPro" id="IPR007445">
    <property type="entry name" value="PilO"/>
</dbReference>
<keyword evidence="1" id="KW-0812">Transmembrane</keyword>
<evidence type="ECO:0000256" key="1">
    <source>
        <dbReference type="SAM" id="Phobius"/>
    </source>
</evidence>
<comment type="caution">
    <text evidence="2">The sequence shown here is derived from an EMBL/GenBank/DDBJ whole genome shotgun (WGS) entry which is preliminary data.</text>
</comment>
<evidence type="ECO:0000313" key="2">
    <source>
        <dbReference type="EMBL" id="KJJ85831.1"/>
    </source>
</evidence>
<feature type="transmembrane region" description="Helical" evidence="1">
    <location>
        <begin position="20"/>
        <end position="46"/>
    </location>
</feature>
<protein>
    <recommendedName>
        <fullName evidence="4">Tfp pilus assembly protein PilO</fullName>
    </recommendedName>
</protein>
<name>A0A0F0CW92_9BACT</name>
<sequence>MKSFTVQDIKQYLNDPYKQIYIISGALILISVLLSIVAVFSCVNIIKFSNDTQLVRQKIETLRKNLALQKEMEKKIKLLEEDFAVNEECFFSEKDITALLKNIAEVASKTEVKIGSLTPYDTRETEIKDGRDKYFKELPVKLTAKCGFHDLGRFIDILEEGKYLIEIKDVKINANKDTPYSHDVVMMFNVYVSINK</sequence>